<sequence length="109" mass="12095">YGQVSTCNTTFTQLLPDGTIHLNSKEQCTGIVHLPITLTDNDQHPAARLTNHTIRLILYSDAKPWKSIVSQSLASKSPYEKLQDLSFQKLTTEIIIACIVIIILISLSC</sequence>
<protein>
    <submittedName>
        <fullName evidence="2">Uncharacterized protein</fullName>
    </submittedName>
</protein>
<reference evidence="2" key="1">
    <citation type="submission" date="2021-02" db="EMBL/GenBank/DDBJ databases">
        <authorList>
            <person name="Nowell W R."/>
        </authorList>
    </citation>
    <scope>NUCLEOTIDE SEQUENCE</scope>
</reference>
<name>A0A816HZ55_ADIRI</name>
<dbReference type="EMBL" id="CAJNOR010022318">
    <property type="protein sequence ID" value="CAF1691935.1"/>
    <property type="molecule type" value="Genomic_DNA"/>
</dbReference>
<evidence type="ECO:0000256" key="1">
    <source>
        <dbReference type="SAM" id="Phobius"/>
    </source>
</evidence>
<keyword evidence="1" id="KW-1133">Transmembrane helix</keyword>
<accession>A0A816HZ55</accession>
<keyword evidence="1" id="KW-0812">Transmembrane</keyword>
<feature type="non-terminal residue" evidence="2">
    <location>
        <position position="109"/>
    </location>
</feature>
<gene>
    <name evidence="2" type="ORF">XAT740_LOCUS64422</name>
</gene>
<comment type="caution">
    <text evidence="2">The sequence shown here is derived from an EMBL/GenBank/DDBJ whole genome shotgun (WGS) entry which is preliminary data.</text>
</comment>
<evidence type="ECO:0000313" key="3">
    <source>
        <dbReference type="Proteomes" id="UP000663828"/>
    </source>
</evidence>
<feature type="transmembrane region" description="Helical" evidence="1">
    <location>
        <begin position="90"/>
        <end position="108"/>
    </location>
</feature>
<proteinExistence type="predicted"/>
<feature type="non-terminal residue" evidence="2">
    <location>
        <position position="1"/>
    </location>
</feature>
<organism evidence="2 3">
    <name type="scientific">Adineta ricciae</name>
    <name type="common">Rotifer</name>
    <dbReference type="NCBI Taxonomy" id="249248"/>
    <lineage>
        <taxon>Eukaryota</taxon>
        <taxon>Metazoa</taxon>
        <taxon>Spiralia</taxon>
        <taxon>Gnathifera</taxon>
        <taxon>Rotifera</taxon>
        <taxon>Eurotatoria</taxon>
        <taxon>Bdelloidea</taxon>
        <taxon>Adinetida</taxon>
        <taxon>Adinetidae</taxon>
        <taxon>Adineta</taxon>
    </lineage>
</organism>
<dbReference type="Proteomes" id="UP000663828">
    <property type="component" value="Unassembled WGS sequence"/>
</dbReference>
<keyword evidence="3" id="KW-1185">Reference proteome</keyword>
<evidence type="ECO:0000313" key="2">
    <source>
        <dbReference type="EMBL" id="CAF1691935.1"/>
    </source>
</evidence>
<keyword evidence="1" id="KW-0472">Membrane</keyword>
<dbReference type="AlphaFoldDB" id="A0A816HZ55"/>